<name>A0A975BS39_9BACT</name>
<evidence type="ECO:0000313" key="3">
    <source>
        <dbReference type="Proteomes" id="UP000663722"/>
    </source>
</evidence>
<dbReference type="Gene3D" id="3.30.750.24">
    <property type="entry name" value="STAS domain"/>
    <property type="match status" value="1"/>
</dbReference>
<dbReference type="PROSITE" id="PS50801">
    <property type="entry name" value="STAS"/>
    <property type="match status" value="1"/>
</dbReference>
<dbReference type="InterPro" id="IPR036513">
    <property type="entry name" value="STAS_dom_sf"/>
</dbReference>
<keyword evidence="3" id="KW-1185">Reference proteome</keyword>
<evidence type="ECO:0000259" key="1">
    <source>
        <dbReference type="PROSITE" id="PS50801"/>
    </source>
</evidence>
<dbReference type="InterPro" id="IPR052746">
    <property type="entry name" value="MlaB_ABC_Transporter"/>
</dbReference>
<dbReference type="SUPFAM" id="SSF52091">
    <property type="entry name" value="SpoIIaa-like"/>
    <property type="match status" value="1"/>
</dbReference>
<dbReference type="Pfam" id="PF13466">
    <property type="entry name" value="STAS_2"/>
    <property type="match status" value="1"/>
</dbReference>
<dbReference type="AlphaFoldDB" id="A0A975BS39"/>
<dbReference type="Proteomes" id="UP000663722">
    <property type="component" value="Chromosome"/>
</dbReference>
<gene>
    <name evidence="2" type="ORF">dnm_067230</name>
</gene>
<dbReference type="PANTHER" id="PTHR35849:SF2">
    <property type="entry name" value="BLR2341 PROTEIN"/>
    <property type="match status" value="1"/>
</dbReference>
<protein>
    <submittedName>
        <fullName evidence="2">STAS domain-containing protein</fullName>
    </submittedName>
</protein>
<dbReference type="PANTHER" id="PTHR35849">
    <property type="entry name" value="BLR2341 PROTEIN"/>
    <property type="match status" value="1"/>
</dbReference>
<dbReference type="KEGG" id="dmm:dnm_067230"/>
<accession>A0A975BS39</accession>
<proteinExistence type="predicted"/>
<organism evidence="2 3">
    <name type="scientific">Desulfonema magnum</name>
    <dbReference type="NCBI Taxonomy" id="45655"/>
    <lineage>
        <taxon>Bacteria</taxon>
        <taxon>Pseudomonadati</taxon>
        <taxon>Thermodesulfobacteriota</taxon>
        <taxon>Desulfobacteria</taxon>
        <taxon>Desulfobacterales</taxon>
        <taxon>Desulfococcaceae</taxon>
        <taxon>Desulfonema</taxon>
    </lineage>
</organism>
<dbReference type="EMBL" id="CP061800">
    <property type="protein sequence ID" value="QTA90661.1"/>
    <property type="molecule type" value="Genomic_DNA"/>
</dbReference>
<dbReference type="InterPro" id="IPR058548">
    <property type="entry name" value="MlaB-like_STAS"/>
</dbReference>
<dbReference type="RefSeq" id="WP_207678759.1">
    <property type="nucleotide sequence ID" value="NZ_CP061800.1"/>
</dbReference>
<dbReference type="InterPro" id="IPR002645">
    <property type="entry name" value="STAS_dom"/>
</dbReference>
<reference evidence="2" key="1">
    <citation type="journal article" date="2021" name="Microb. Physiol.">
        <title>Proteogenomic Insights into the Physiology of Marine, Sulfate-Reducing, Filamentous Desulfonema limicola and Desulfonema magnum.</title>
        <authorList>
            <person name="Schnaars V."/>
            <person name="Wohlbrand L."/>
            <person name="Scheve S."/>
            <person name="Hinrichs C."/>
            <person name="Reinhardt R."/>
            <person name="Rabus R."/>
        </authorList>
    </citation>
    <scope>NUCLEOTIDE SEQUENCE</scope>
    <source>
        <strain evidence="2">4be13</strain>
    </source>
</reference>
<sequence>MTITREHKYGETVLKIKGPLSVYEVAELRDQFLECLETYDGLRLDLSEVDECDTAGVQLLYSARITVRDTGKSFDISNPSPSVINAMTLVGLKPEDIL</sequence>
<feature type="domain" description="STAS" evidence="1">
    <location>
        <begin position="1"/>
        <end position="98"/>
    </location>
</feature>
<evidence type="ECO:0000313" key="2">
    <source>
        <dbReference type="EMBL" id="QTA90661.1"/>
    </source>
</evidence>
<dbReference type="CDD" id="cd07043">
    <property type="entry name" value="STAS_anti-anti-sigma_factors"/>
    <property type="match status" value="1"/>
</dbReference>